<feature type="compositionally biased region" description="Polar residues" evidence="1">
    <location>
        <begin position="232"/>
        <end position="254"/>
    </location>
</feature>
<organism evidence="3 4">
    <name type="scientific">Pseudogymnoascus verrucosus</name>
    <dbReference type="NCBI Taxonomy" id="342668"/>
    <lineage>
        <taxon>Eukaryota</taxon>
        <taxon>Fungi</taxon>
        <taxon>Dikarya</taxon>
        <taxon>Ascomycota</taxon>
        <taxon>Pezizomycotina</taxon>
        <taxon>Leotiomycetes</taxon>
        <taxon>Thelebolales</taxon>
        <taxon>Thelebolaceae</taxon>
        <taxon>Pseudogymnoascus</taxon>
    </lineage>
</organism>
<dbReference type="AlphaFoldDB" id="A0A1B8GH56"/>
<gene>
    <name evidence="3" type="ORF">VE01_07424</name>
</gene>
<evidence type="ECO:0000313" key="3">
    <source>
        <dbReference type="EMBL" id="OBT95154.1"/>
    </source>
</evidence>
<evidence type="ECO:0000313" key="4">
    <source>
        <dbReference type="Proteomes" id="UP000091956"/>
    </source>
</evidence>
<feature type="signal peptide" evidence="2">
    <location>
        <begin position="1"/>
        <end position="24"/>
    </location>
</feature>
<keyword evidence="2" id="KW-0732">Signal</keyword>
<dbReference type="GeneID" id="28840810"/>
<feature type="region of interest" description="Disordered" evidence="1">
    <location>
        <begin position="206"/>
        <end position="254"/>
    </location>
</feature>
<keyword evidence="4" id="KW-1185">Reference proteome</keyword>
<accession>A0A1B8GH56</accession>
<dbReference type="OrthoDB" id="5237294at2759"/>
<reference evidence="4" key="2">
    <citation type="journal article" date="2018" name="Nat. Commun.">
        <title>Extreme sensitivity to ultraviolet light in the fungal pathogen causing white-nose syndrome of bats.</title>
        <authorList>
            <person name="Palmer J.M."/>
            <person name="Drees K.P."/>
            <person name="Foster J.T."/>
            <person name="Lindner D.L."/>
        </authorList>
    </citation>
    <scope>NUCLEOTIDE SEQUENCE [LARGE SCALE GENOMIC DNA]</scope>
    <source>
        <strain evidence="4">UAMH 10579</strain>
    </source>
</reference>
<sequence>MVAPIPFAQAALVVLLACVQPSAAEVTSVMPMFILDSTPVSLDAAIISVSPVPTWTYQSIVTYSVDCPQSASPDNDACRALSIYPAEVWHTQGSMWGGTTTARADDSTTTWTCNLGSGVSMKTKTIGPSCVKSINAAGGTTRVETTWLDSCYISAHSVPMLVTAGVERLPAEYYVTYAVSEWQSITSSLLSSMGCPVSSTTAMTTTASTAASNGGASETGGTIPTTGATATQDQVSDTVAGTAGPSPTATGESSGTFREMSLLIAVGAVAICLII</sequence>
<dbReference type="RefSeq" id="XP_018128887.1">
    <property type="nucleotide sequence ID" value="XM_018276859.2"/>
</dbReference>
<evidence type="ECO:0008006" key="5">
    <source>
        <dbReference type="Google" id="ProtNLM"/>
    </source>
</evidence>
<dbReference type="EMBL" id="KV460238">
    <property type="protein sequence ID" value="OBT95154.1"/>
    <property type="molecule type" value="Genomic_DNA"/>
</dbReference>
<protein>
    <recommendedName>
        <fullName evidence="5">Ig-like domain-containing protein</fullName>
    </recommendedName>
</protein>
<dbReference type="Proteomes" id="UP000091956">
    <property type="component" value="Unassembled WGS sequence"/>
</dbReference>
<evidence type="ECO:0000256" key="2">
    <source>
        <dbReference type="SAM" id="SignalP"/>
    </source>
</evidence>
<name>A0A1B8GH56_9PEZI</name>
<feature type="chain" id="PRO_5008608578" description="Ig-like domain-containing protein" evidence="2">
    <location>
        <begin position="25"/>
        <end position="275"/>
    </location>
</feature>
<evidence type="ECO:0000256" key="1">
    <source>
        <dbReference type="SAM" id="MobiDB-lite"/>
    </source>
</evidence>
<feature type="compositionally biased region" description="Low complexity" evidence="1">
    <location>
        <begin position="206"/>
        <end position="231"/>
    </location>
</feature>
<reference evidence="3 4" key="1">
    <citation type="submission" date="2016-03" db="EMBL/GenBank/DDBJ databases">
        <title>Comparative genomics of Pseudogymnoascus destructans, the fungus causing white-nose syndrome of bats.</title>
        <authorList>
            <person name="Palmer J.M."/>
            <person name="Drees K.P."/>
            <person name="Foster J.T."/>
            <person name="Lindner D.L."/>
        </authorList>
    </citation>
    <scope>NUCLEOTIDE SEQUENCE [LARGE SCALE GENOMIC DNA]</scope>
    <source>
        <strain evidence="3 4">UAMH 10579</strain>
    </source>
</reference>
<proteinExistence type="predicted"/>